<protein>
    <submittedName>
        <fullName evidence="2">Uncharacterized protein</fullName>
    </submittedName>
</protein>
<dbReference type="AlphaFoldDB" id="A0A4R8QKH8"/>
<evidence type="ECO:0000256" key="1">
    <source>
        <dbReference type="SAM" id="SignalP"/>
    </source>
</evidence>
<dbReference type="Proteomes" id="UP000295083">
    <property type="component" value="Unassembled WGS sequence"/>
</dbReference>
<name>A0A4R8QKH8_9PEZI</name>
<keyword evidence="1" id="KW-0732">Signal</keyword>
<organism evidence="2 3">
    <name type="scientific">Colletotrichum spinosum</name>
    <dbReference type="NCBI Taxonomy" id="1347390"/>
    <lineage>
        <taxon>Eukaryota</taxon>
        <taxon>Fungi</taxon>
        <taxon>Dikarya</taxon>
        <taxon>Ascomycota</taxon>
        <taxon>Pezizomycotina</taxon>
        <taxon>Sordariomycetes</taxon>
        <taxon>Hypocreomycetidae</taxon>
        <taxon>Glomerellales</taxon>
        <taxon>Glomerellaceae</taxon>
        <taxon>Colletotrichum</taxon>
        <taxon>Colletotrichum orbiculare species complex</taxon>
    </lineage>
</organism>
<feature type="signal peptide" evidence="1">
    <location>
        <begin position="1"/>
        <end position="21"/>
    </location>
</feature>
<feature type="chain" id="PRO_5021018061" evidence="1">
    <location>
        <begin position="22"/>
        <end position="88"/>
    </location>
</feature>
<sequence>MKFSSTAVVSVFATLAAAVPAAEPAPAPLDYAALARSFHERSIEPQNVEKRACDRDFYDTCMGTCNNPGCPACNIGCVIGCCGSTGCC</sequence>
<evidence type="ECO:0000313" key="2">
    <source>
        <dbReference type="EMBL" id="TDZ38630.1"/>
    </source>
</evidence>
<proteinExistence type="predicted"/>
<comment type="caution">
    <text evidence="2">The sequence shown here is derived from an EMBL/GenBank/DDBJ whole genome shotgun (WGS) entry which is preliminary data.</text>
</comment>
<accession>A0A4R8QKH8</accession>
<dbReference type="EMBL" id="QAPG01000015">
    <property type="protein sequence ID" value="TDZ38630.1"/>
    <property type="molecule type" value="Genomic_DNA"/>
</dbReference>
<evidence type="ECO:0000313" key="3">
    <source>
        <dbReference type="Proteomes" id="UP000295083"/>
    </source>
</evidence>
<keyword evidence="3" id="KW-1185">Reference proteome</keyword>
<reference evidence="2 3" key="1">
    <citation type="submission" date="2018-11" db="EMBL/GenBank/DDBJ databases">
        <title>Genome sequence and assembly of Colletotrichum spinosum.</title>
        <authorList>
            <person name="Gan P."/>
            <person name="Shirasu K."/>
        </authorList>
    </citation>
    <scope>NUCLEOTIDE SEQUENCE [LARGE SCALE GENOMIC DNA]</scope>
    <source>
        <strain evidence="2 3">CBS 515.97</strain>
    </source>
</reference>
<gene>
    <name evidence="2" type="ORF">C8035_v005800</name>
</gene>